<evidence type="ECO:0000313" key="2">
    <source>
        <dbReference type="Proteomes" id="UP000886595"/>
    </source>
</evidence>
<dbReference type="OrthoDB" id="1908108at2759"/>
<dbReference type="AlphaFoldDB" id="A0A8X7PU23"/>
<proteinExistence type="predicted"/>
<evidence type="ECO:0008006" key="3">
    <source>
        <dbReference type="Google" id="ProtNLM"/>
    </source>
</evidence>
<accession>A0A8X7PU23</accession>
<keyword evidence="2" id="KW-1185">Reference proteome</keyword>
<dbReference type="Pfam" id="PF04640">
    <property type="entry name" value="PLATZ"/>
    <property type="match status" value="1"/>
</dbReference>
<dbReference type="PANTHER" id="PTHR31065:SF35">
    <property type="entry name" value="PLATZ TRANSCRIPTION FACTOR FAMILY PROTEIN"/>
    <property type="match status" value="1"/>
</dbReference>
<dbReference type="PANTHER" id="PTHR31065">
    <property type="entry name" value="PLATZ TRANSCRIPTION FACTOR FAMILY PROTEIN"/>
    <property type="match status" value="1"/>
</dbReference>
<dbReference type="Proteomes" id="UP000886595">
    <property type="component" value="Unassembled WGS sequence"/>
</dbReference>
<gene>
    <name evidence="1" type="ORF">Bca52824_074918</name>
</gene>
<comment type="caution">
    <text evidence="1">The sequence shown here is derived from an EMBL/GenBank/DDBJ whole genome shotgun (WGS) entry which is preliminary data.</text>
</comment>
<sequence>MGSVSPTVSMANDDATVPPWLSPMLRANYFATCPFHRESSKSECNLFCLDCSGDAFCSYCSIHHKDHRIVQIRRSSYHNVVKVNEIQKHIDISSIQTYVINSAKIVFLNERPRVRTVKAIKTCQICFRSLLDCFRFCSLACKLGGIKHGDDPKLTFSLRGNSISSREMFCLGGPAKIRKTGIIRVDDHSKRAGVISPGTPPIHSHLTYPKQRRRKGIPCRAPF</sequence>
<name>A0A8X7PU23_BRACI</name>
<organism evidence="1 2">
    <name type="scientific">Brassica carinata</name>
    <name type="common">Ethiopian mustard</name>
    <name type="synonym">Abyssinian cabbage</name>
    <dbReference type="NCBI Taxonomy" id="52824"/>
    <lineage>
        <taxon>Eukaryota</taxon>
        <taxon>Viridiplantae</taxon>
        <taxon>Streptophyta</taxon>
        <taxon>Embryophyta</taxon>
        <taxon>Tracheophyta</taxon>
        <taxon>Spermatophyta</taxon>
        <taxon>Magnoliopsida</taxon>
        <taxon>eudicotyledons</taxon>
        <taxon>Gunneridae</taxon>
        <taxon>Pentapetalae</taxon>
        <taxon>rosids</taxon>
        <taxon>malvids</taxon>
        <taxon>Brassicales</taxon>
        <taxon>Brassicaceae</taxon>
        <taxon>Brassiceae</taxon>
        <taxon>Brassica</taxon>
    </lineage>
</organism>
<dbReference type="EMBL" id="JAAMPC010000015">
    <property type="protein sequence ID" value="KAG2255624.1"/>
    <property type="molecule type" value="Genomic_DNA"/>
</dbReference>
<reference evidence="1 2" key="1">
    <citation type="submission" date="2020-02" db="EMBL/GenBank/DDBJ databases">
        <authorList>
            <person name="Ma Q."/>
            <person name="Huang Y."/>
            <person name="Song X."/>
            <person name="Pei D."/>
        </authorList>
    </citation>
    <scope>NUCLEOTIDE SEQUENCE [LARGE SCALE GENOMIC DNA]</scope>
    <source>
        <strain evidence="1">Sxm20200214</strain>
        <tissue evidence="1">Leaf</tissue>
    </source>
</reference>
<dbReference type="InterPro" id="IPR006734">
    <property type="entry name" value="PLATZ"/>
</dbReference>
<evidence type="ECO:0000313" key="1">
    <source>
        <dbReference type="EMBL" id="KAG2255624.1"/>
    </source>
</evidence>
<protein>
    <recommendedName>
        <fullName evidence="3">PLATZ transcription factor family protein</fullName>
    </recommendedName>
</protein>